<gene>
    <name evidence="1" type="ORF">B0H16DRAFT_1879921</name>
</gene>
<evidence type="ECO:0000313" key="2">
    <source>
        <dbReference type="Proteomes" id="UP001215598"/>
    </source>
</evidence>
<protein>
    <submittedName>
        <fullName evidence="1">Uncharacterized protein</fullName>
    </submittedName>
</protein>
<dbReference type="Proteomes" id="UP001215598">
    <property type="component" value="Unassembled WGS sequence"/>
</dbReference>
<organism evidence="1 2">
    <name type="scientific">Mycena metata</name>
    <dbReference type="NCBI Taxonomy" id="1033252"/>
    <lineage>
        <taxon>Eukaryota</taxon>
        <taxon>Fungi</taxon>
        <taxon>Dikarya</taxon>
        <taxon>Basidiomycota</taxon>
        <taxon>Agaricomycotina</taxon>
        <taxon>Agaricomycetes</taxon>
        <taxon>Agaricomycetidae</taxon>
        <taxon>Agaricales</taxon>
        <taxon>Marasmiineae</taxon>
        <taxon>Mycenaceae</taxon>
        <taxon>Mycena</taxon>
    </lineage>
</organism>
<accession>A0AAD7K0G1</accession>
<dbReference type="EMBL" id="JARKIB010000010">
    <property type="protein sequence ID" value="KAJ7775558.1"/>
    <property type="molecule type" value="Genomic_DNA"/>
</dbReference>
<sequence>MAFICTLSRSRRNLYSPLDTIKVEIEPNPDAFSLMQIYATLRANLPPSRMKGLQISGSMDPEPTLETPVIPVTAIHDLFYFTAVTNITLAGHFGIDIDDDAVRLMAKAWPQLENLQLRTMYPLCRSIRPTLLTKLHMAVDASEVPTIPDNYRHPFHPILRNWDVAESIISDPLPVARFLSGIFGQLNRICVYVWDQRTHVDPARGEAMRRLWAEVEGMMYDRHETREKSTRGLATPYYFAPGGGRR</sequence>
<dbReference type="AlphaFoldDB" id="A0AAD7K0G1"/>
<proteinExistence type="predicted"/>
<comment type="caution">
    <text evidence="1">The sequence shown here is derived from an EMBL/GenBank/DDBJ whole genome shotgun (WGS) entry which is preliminary data.</text>
</comment>
<keyword evidence="2" id="KW-1185">Reference proteome</keyword>
<name>A0AAD7K0G1_9AGAR</name>
<evidence type="ECO:0000313" key="1">
    <source>
        <dbReference type="EMBL" id="KAJ7775558.1"/>
    </source>
</evidence>
<reference evidence="1" key="1">
    <citation type="submission" date="2023-03" db="EMBL/GenBank/DDBJ databases">
        <title>Massive genome expansion in bonnet fungi (Mycena s.s.) driven by repeated elements and novel gene families across ecological guilds.</title>
        <authorList>
            <consortium name="Lawrence Berkeley National Laboratory"/>
            <person name="Harder C.B."/>
            <person name="Miyauchi S."/>
            <person name="Viragh M."/>
            <person name="Kuo A."/>
            <person name="Thoen E."/>
            <person name="Andreopoulos B."/>
            <person name="Lu D."/>
            <person name="Skrede I."/>
            <person name="Drula E."/>
            <person name="Henrissat B."/>
            <person name="Morin E."/>
            <person name="Kohler A."/>
            <person name="Barry K."/>
            <person name="LaButti K."/>
            <person name="Morin E."/>
            <person name="Salamov A."/>
            <person name="Lipzen A."/>
            <person name="Mereny Z."/>
            <person name="Hegedus B."/>
            <person name="Baldrian P."/>
            <person name="Stursova M."/>
            <person name="Weitz H."/>
            <person name="Taylor A."/>
            <person name="Grigoriev I.V."/>
            <person name="Nagy L.G."/>
            <person name="Martin F."/>
            <person name="Kauserud H."/>
        </authorList>
    </citation>
    <scope>NUCLEOTIDE SEQUENCE</scope>
    <source>
        <strain evidence="1">CBHHK182m</strain>
    </source>
</reference>